<reference evidence="1" key="1">
    <citation type="journal article" date="2021" name="Microb. Physiol.">
        <title>Proteogenomic Insights into the Physiology of Marine, Sulfate-Reducing, Filamentous Desulfonema limicola and Desulfonema magnum.</title>
        <authorList>
            <person name="Schnaars V."/>
            <person name="Wohlbrand L."/>
            <person name="Scheve S."/>
            <person name="Hinrichs C."/>
            <person name="Reinhardt R."/>
            <person name="Rabus R."/>
        </authorList>
    </citation>
    <scope>NUCLEOTIDE SEQUENCE</scope>
    <source>
        <strain evidence="1">4be13</strain>
    </source>
</reference>
<name>A0A975GPH1_9BACT</name>
<keyword evidence="2" id="KW-1185">Reference proteome</keyword>
<evidence type="ECO:0000313" key="2">
    <source>
        <dbReference type="Proteomes" id="UP000663722"/>
    </source>
</evidence>
<evidence type="ECO:0000313" key="1">
    <source>
        <dbReference type="EMBL" id="QTA88829.1"/>
    </source>
</evidence>
<proteinExistence type="predicted"/>
<dbReference type="EMBL" id="CP061800">
    <property type="protein sequence ID" value="QTA88829.1"/>
    <property type="molecule type" value="Genomic_DNA"/>
</dbReference>
<gene>
    <name evidence="1" type="ORF">dnm_048760</name>
</gene>
<sequence length="62" mass="6722">MTIPLFSVIFFIVSASFFVSGELPGPPDSFSESPVRTLIRTGLLPSGHGLSEISCRFSSHHQ</sequence>
<organism evidence="1 2">
    <name type="scientific">Desulfonema magnum</name>
    <dbReference type="NCBI Taxonomy" id="45655"/>
    <lineage>
        <taxon>Bacteria</taxon>
        <taxon>Pseudomonadati</taxon>
        <taxon>Thermodesulfobacteriota</taxon>
        <taxon>Desulfobacteria</taxon>
        <taxon>Desulfobacterales</taxon>
        <taxon>Desulfococcaceae</taxon>
        <taxon>Desulfonema</taxon>
    </lineage>
</organism>
<dbReference type="KEGG" id="dmm:dnm_048760"/>
<protein>
    <submittedName>
        <fullName evidence="1">Uncharacterized protein</fullName>
    </submittedName>
</protein>
<dbReference type="Proteomes" id="UP000663722">
    <property type="component" value="Chromosome"/>
</dbReference>
<accession>A0A975GPH1</accession>
<dbReference type="AlphaFoldDB" id="A0A975GPH1"/>